<dbReference type="InterPro" id="IPR027475">
    <property type="entry name" value="Asparaginase/glutaminase_AS2"/>
</dbReference>
<sequence length="336" mass="37003">MKKILLLGTGGTIASVQGENGLAPGLDVAALPDFVPAVTSLCRVETLSVCSIDSTSITPGHWQLMVRAIEEHYEDFDGFVLCHGTDTLAYTAAALSYMIQNADKPIVLTGSQKPINLDVTDARTNLEDSFRYALSEGSRGVSIVFGGKVIAGTRARKERAKSFNAFSSLNFPYPAVVQDGRVVRYFEEARPAGRVRFFHELCERVCVLKLTPGLSPHILPPLFAGCDGIVLESFGVGGLPDYLFPTFQKLMHEQGQDKLVVMATQVPREGSDMTIYEVGRLAKSDGQLLEAYDMTLEAVITKLMWLLGCRDMDMDERRALFYQTINHDILFCPPRP</sequence>
<dbReference type="Gene3D" id="3.40.50.1170">
    <property type="entry name" value="L-asparaginase, N-terminal domain"/>
    <property type="match status" value="1"/>
</dbReference>
<feature type="binding site" evidence="5">
    <location>
        <position position="54"/>
    </location>
    <ligand>
        <name>substrate</name>
    </ligand>
</feature>
<gene>
    <name evidence="10" type="ORF">H9894_00965</name>
</gene>
<evidence type="ECO:0000256" key="4">
    <source>
        <dbReference type="PIRSR" id="PIRSR001220-1"/>
    </source>
</evidence>
<evidence type="ECO:0000259" key="8">
    <source>
        <dbReference type="Pfam" id="PF00710"/>
    </source>
</evidence>
<comment type="caution">
    <text evidence="10">The sequence shown here is derived from an EMBL/GenBank/DDBJ whole genome shotgun (WGS) entry which is preliminary data.</text>
</comment>
<dbReference type="PANTHER" id="PTHR11707">
    <property type="entry name" value="L-ASPARAGINASE"/>
    <property type="match status" value="1"/>
</dbReference>
<dbReference type="PIRSF" id="PIRSF500176">
    <property type="entry name" value="L_ASNase"/>
    <property type="match status" value="1"/>
</dbReference>
<dbReference type="InterPro" id="IPR027474">
    <property type="entry name" value="L-asparaginase_N"/>
</dbReference>
<dbReference type="Proteomes" id="UP000886752">
    <property type="component" value="Unassembled WGS sequence"/>
</dbReference>
<feature type="active site" description="O-isoaspartyl threonine intermediate" evidence="4">
    <location>
        <position position="12"/>
    </location>
</feature>
<dbReference type="PIRSF" id="PIRSF001220">
    <property type="entry name" value="L-ASNase_gatD"/>
    <property type="match status" value="1"/>
</dbReference>
<dbReference type="InterPro" id="IPR037152">
    <property type="entry name" value="L-asparaginase_N_sf"/>
</dbReference>
<dbReference type="EC" id="3.5.1.1" evidence="2"/>
<dbReference type="PROSITE" id="PS00917">
    <property type="entry name" value="ASN_GLN_ASE_2"/>
    <property type="match status" value="1"/>
</dbReference>
<organism evidence="10 11">
    <name type="scientific">Candidatus Desulfovibrio intestinipullorum</name>
    <dbReference type="NCBI Taxonomy" id="2838536"/>
    <lineage>
        <taxon>Bacteria</taxon>
        <taxon>Pseudomonadati</taxon>
        <taxon>Thermodesulfobacteriota</taxon>
        <taxon>Desulfovibrionia</taxon>
        <taxon>Desulfovibrionales</taxon>
        <taxon>Desulfovibrionaceae</taxon>
        <taxon>Desulfovibrio</taxon>
    </lineage>
</organism>
<dbReference type="PROSITE" id="PS51732">
    <property type="entry name" value="ASN_GLN_ASE_3"/>
    <property type="match status" value="1"/>
</dbReference>
<dbReference type="Pfam" id="PF17763">
    <property type="entry name" value="Asparaginase_C"/>
    <property type="match status" value="1"/>
</dbReference>
<feature type="binding site" evidence="5">
    <location>
        <begin position="85"/>
        <end position="86"/>
    </location>
    <ligand>
        <name>substrate</name>
    </ligand>
</feature>
<dbReference type="InterPro" id="IPR006034">
    <property type="entry name" value="Asparaginase/glutaminase-like"/>
</dbReference>
<dbReference type="SMART" id="SM00870">
    <property type="entry name" value="Asparaginase"/>
    <property type="match status" value="1"/>
</dbReference>
<dbReference type="PROSITE" id="PS00144">
    <property type="entry name" value="ASN_GLN_ASE_1"/>
    <property type="match status" value="1"/>
</dbReference>
<name>A0A9D1PUD0_9BACT</name>
<dbReference type="InterPro" id="IPR041725">
    <property type="entry name" value="L-asparaginase_I"/>
</dbReference>
<evidence type="ECO:0000256" key="2">
    <source>
        <dbReference type="ARBA" id="ARBA00012920"/>
    </source>
</evidence>
<evidence type="ECO:0000256" key="5">
    <source>
        <dbReference type="PIRSR" id="PIRSR001220-2"/>
    </source>
</evidence>
<evidence type="ECO:0000313" key="11">
    <source>
        <dbReference type="Proteomes" id="UP000886752"/>
    </source>
</evidence>
<accession>A0A9D1PUD0</accession>
<dbReference type="InterPro" id="IPR006033">
    <property type="entry name" value="AsnA_fam"/>
</dbReference>
<proteinExistence type="inferred from homology"/>
<evidence type="ECO:0000256" key="3">
    <source>
        <dbReference type="ARBA" id="ARBA00022801"/>
    </source>
</evidence>
<dbReference type="InterPro" id="IPR020827">
    <property type="entry name" value="Asparaginase/glutaminase_AS1"/>
</dbReference>
<evidence type="ECO:0000259" key="9">
    <source>
        <dbReference type="Pfam" id="PF17763"/>
    </source>
</evidence>
<dbReference type="SFLD" id="SFLDS00057">
    <property type="entry name" value="Glutaminase/Asparaginase"/>
    <property type="match status" value="1"/>
</dbReference>
<dbReference type="CDD" id="cd08963">
    <property type="entry name" value="L-asparaginase_I"/>
    <property type="match status" value="1"/>
</dbReference>
<dbReference type="PRINTS" id="PR00139">
    <property type="entry name" value="ASNGLNASE"/>
</dbReference>
<dbReference type="SUPFAM" id="SSF53774">
    <property type="entry name" value="Glutaminase/Asparaginase"/>
    <property type="match status" value="1"/>
</dbReference>
<evidence type="ECO:0000256" key="1">
    <source>
        <dbReference type="ARBA" id="ARBA00010518"/>
    </source>
</evidence>
<feature type="active site" evidence="6">
    <location>
        <position position="12"/>
    </location>
</feature>
<reference evidence="10" key="1">
    <citation type="journal article" date="2021" name="PeerJ">
        <title>Extensive microbial diversity within the chicken gut microbiome revealed by metagenomics and culture.</title>
        <authorList>
            <person name="Gilroy R."/>
            <person name="Ravi A."/>
            <person name="Getino M."/>
            <person name="Pursley I."/>
            <person name="Horton D.L."/>
            <person name="Alikhan N.F."/>
            <person name="Baker D."/>
            <person name="Gharbi K."/>
            <person name="Hall N."/>
            <person name="Watson M."/>
            <person name="Adriaenssens E.M."/>
            <person name="Foster-Nyarko E."/>
            <person name="Jarju S."/>
            <person name="Secka A."/>
            <person name="Antonio M."/>
            <person name="Oren A."/>
            <person name="Chaudhuri R.R."/>
            <person name="La Ragione R."/>
            <person name="Hildebrand F."/>
            <person name="Pallen M.J."/>
        </authorList>
    </citation>
    <scope>NUCLEOTIDE SEQUENCE</scope>
    <source>
        <strain evidence="10">ChiHecec2B26-446</strain>
    </source>
</reference>
<evidence type="ECO:0000256" key="7">
    <source>
        <dbReference type="PROSITE-ProRule" id="PRU10100"/>
    </source>
</evidence>
<feature type="domain" description="L-asparaginase N-terminal" evidence="8">
    <location>
        <begin position="3"/>
        <end position="183"/>
    </location>
</feature>
<evidence type="ECO:0000313" key="10">
    <source>
        <dbReference type="EMBL" id="HIV99754.1"/>
    </source>
</evidence>
<dbReference type="PANTHER" id="PTHR11707:SF28">
    <property type="entry name" value="60 KDA LYSOPHOSPHOLIPASE"/>
    <property type="match status" value="1"/>
</dbReference>
<reference evidence="10" key="2">
    <citation type="submission" date="2021-04" db="EMBL/GenBank/DDBJ databases">
        <authorList>
            <person name="Gilroy R."/>
        </authorList>
    </citation>
    <scope>NUCLEOTIDE SEQUENCE</scope>
    <source>
        <strain evidence="10">ChiHecec2B26-446</strain>
    </source>
</reference>
<dbReference type="InterPro" id="IPR027473">
    <property type="entry name" value="L-asparaginase_C"/>
</dbReference>
<dbReference type="GO" id="GO:0006520">
    <property type="term" value="P:amino acid metabolic process"/>
    <property type="evidence" value="ECO:0007669"/>
    <property type="project" value="InterPro"/>
</dbReference>
<dbReference type="Pfam" id="PF00710">
    <property type="entry name" value="Asparaginase"/>
    <property type="match status" value="1"/>
</dbReference>
<dbReference type="InterPro" id="IPR040919">
    <property type="entry name" value="Asparaginase_C"/>
</dbReference>
<feature type="domain" description="Asparaginase/glutaminase C-terminal" evidence="9">
    <location>
        <begin position="204"/>
        <end position="321"/>
    </location>
</feature>
<dbReference type="GO" id="GO:0004067">
    <property type="term" value="F:asparaginase activity"/>
    <property type="evidence" value="ECO:0007669"/>
    <property type="project" value="UniProtKB-UniRule"/>
</dbReference>
<feature type="active site" evidence="7">
    <location>
        <position position="85"/>
    </location>
</feature>
<protein>
    <recommendedName>
        <fullName evidence="2">asparaginase</fullName>
        <ecNumber evidence="2">3.5.1.1</ecNumber>
    </recommendedName>
</protein>
<dbReference type="Gene3D" id="3.40.50.40">
    <property type="match status" value="1"/>
</dbReference>
<keyword evidence="3" id="KW-0378">Hydrolase</keyword>
<comment type="similarity">
    <text evidence="1">Belongs to the asparaginase 1 family.</text>
</comment>
<evidence type="ECO:0000256" key="6">
    <source>
        <dbReference type="PROSITE-ProRule" id="PRU10099"/>
    </source>
</evidence>
<dbReference type="NCBIfam" id="TIGR00519">
    <property type="entry name" value="asnASE_I"/>
    <property type="match status" value="1"/>
</dbReference>
<dbReference type="InterPro" id="IPR036152">
    <property type="entry name" value="Asp/glu_Ase-like_sf"/>
</dbReference>
<dbReference type="AlphaFoldDB" id="A0A9D1PUD0"/>
<dbReference type="EMBL" id="DXHV01000012">
    <property type="protein sequence ID" value="HIV99754.1"/>
    <property type="molecule type" value="Genomic_DNA"/>
</dbReference>